<dbReference type="Gene3D" id="3.40.630.30">
    <property type="match status" value="1"/>
</dbReference>
<keyword evidence="2" id="KW-1185">Reference proteome</keyword>
<proteinExistence type="predicted"/>
<dbReference type="Proteomes" id="UP001527882">
    <property type="component" value="Unassembled WGS sequence"/>
</dbReference>
<name>A0ABT4Q7J5_9BACL</name>
<accession>A0ABT4Q7J5</accession>
<evidence type="ECO:0000313" key="2">
    <source>
        <dbReference type="Proteomes" id="UP001527882"/>
    </source>
</evidence>
<dbReference type="RefSeq" id="WP_269881271.1">
    <property type="nucleotide sequence ID" value="NZ_JAQAGZ010000006.1"/>
</dbReference>
<dbReference type="SUPFAM" id="SSF55729">
    <property type="entry name" value="Acyl-CoA N-acyltransferases (Nat)"/>
    <property type="match status" value="1"/>
</dbReference>
<reference evidence="1 2" key="1">
    <citation type="submission" date="2022-12" db="EMBL/GenBank/DDBJ databases">
        <title>Draft genome sequence of Paenibacillus sp. dW9.</title>
        <authorList>
            <person name="Choi E.-W."/>
            <person name="Kim D.-U."/>
        </authorList>
    </citation>
    <scope>NUCLEOTIDE SEQUENCE [LARGE SCALE GENOMIC DNA]</scope>
    <source>
        <strain evidence="2">dW9</strain>
    </source>
</reference>
<evidence type="ECO:0008006" key="3">
    <source>
        <dbReference type="Google" id="ProtNLM"/>
    </source>
</evidence>
<comment type="caution">
    <text evidence="1">The sequence shown here is derived from an EMBL/GenBank/DDBJ whole genome shotgun (WGS) entry which is preliminary data.</text>
</comment>
<dbReference type="EMBL" id="JAQAGZ010000006">
    <property type="protein sequence ID" value="MCZ8512806.1"/>
    <property type="molecule type" value="Genomic_DNA"/>
</dbReference>
<dbReference type="InterPro" id="IPR016181">
    <property type="entry name" value="Acyl_CoA_acyltransferase"/>
</dbReference>
<evidence type="ECO:0000313" key="1">
    <source>
        <dbReference type="EMBL" id="MCZ8512806.1"/>
    </source>
</evidence>
<organism evidence="1 2">
    <name type="scientific">Paenibacillus gyeongsangnamensis</name>
    <dbReference type="NCBI Taxonomy" id="3388067"/>
    <lineage>
        <taxon>Bacteria</taxon>
        <taxon>Bacillati</taxon>
        <taxon>Bacillota</taxon>
        <taxon>Bacilli</taxon>
        <taxon>Bacillales</taxon>
        <taxon>Paenibacillaceae</taxon>
        <taxon>Paenibacillus</taxon>
    </lineage>
</organism>
<sequence length="90" mass="10447">MEFRRIPPEELESFWRLRLQALQEFPASFGASYEESSKLTMEQVKEKFRWNDENFVIGAYNEAEELVGMAAFSRQTPLSLGIKDTFGAFT</sequence>
<protein>
    <recommendedName>
        <fullName evidence="3">GNAT family N-acetyltransferase</fullName>
    </recommendedName>
</protein>
<gene>
    <name evidence="1" type="ORF">O9H85_10345</name>
</gene>